<dbReference type="PROSITE" id="PS50885">
    <property type="entry name" value="HAMP"/>
    <property type="match status" value="1"/>
</dbReference>
<dbReference type="CDD" id="cd06225">
    <property type="entry name" value="HAMP"/>
    <property type="match status" value="1"/>
</dbReference>
<dbReference type="PRINTS" id="PR00344">
    <property type="entry name" value="BCTRLSENSOR"/>
</dbReference>
<keyword evidence="5" id="KW-0597">Phosphoprotein</keyword>
<evidence type="ECO:0000256" key="14">
    <source>
        <dbReference type="SAM" id="Coils"/>
    </source>
</evidence>
<evidence type="ECO:0000256" key="13">
    <source>
        <dbReference type="ARBA" id="ARBA00023136"/>
    </source>
</evidence>
<dbReference type="Pfam" id="PF00672">
    <property type="entry name" value="HAMP"/>
    <property type="match status" value="1"/>
</dbReference>
<dbReference type="SMART" id="SM00304">
    <property type="entry name" value="HAMP"/>
    <property type="match status" value="1"/>
</dbReference>
<dbReference type="Pfam" id="PF06580">
    <property type="entry name" value="His_kinase"/>
    <property type="match status" value="1"/>
</dbReference>
<dbReference type="InterPro" id="IPR003660">
    <property type="entry name" value="HAMP_dom"/>
</dbReference>
<keyword evidence="13 15" id="KW-0472">Membrane</keyword>
<evidence type="ECO:0000313" key="18">
    <source>
        <dbReference type="Proteomes" id="UP001597541"/>
    </source>
</evidence>
<evidence type="ECO:0000256" key="10">
    <source>
        <dbReference type="ARBA" id="ARBA00022840"/>
    </source>
</evidence>
<name>A0ABW5PII1_9BACL</name>
<dbReference type="RefSeq" id="WP_377606525.1">
    <property type="nucleotide sequence ID" value="NZ_JBHUME010000015.1"/>
</dbReference>
<dbReference type="InterPro" id="IPR036890">
    <property type="entry name" value="HATPase_C_sf"/>
</dbReference>
<comment type="subcellular location">
    <subcellularLocation>
        <location evidence="2">Cell membrane</location>
        <topology evidence="2">Multi-pass membrane protein</topology>
    </subcellularLocation>
</comment>
<keyword evidence="10" id="KW-0067">ATP-binding</keyword>
<feature type="domain" description="HAMP" evidence="16">
    <location>
        <begin position="342"/>
        <end position="394"/>
    </location>
</feature>
<evidence type="ECO:0000256" key="5">
    <source>
        <dbReference type="ARBA" id="ARBA00022553"/>
    </source>
</evidence>
<keyword evidence="11 15" id="KW-1133">Transmembrane helix</keyword>
<dbReference type="SMART" id="SM00387">
    <property type="entry name" value="HATPase_c"/>
    <property type="match status" value="1"/>
</dbReference>
<sequence length="615" mass="69637">MAVFINLKTRAMGRKTGFAGAAVSPRRRASIGQILYVSFFLMILVPILLVTFFAVRSFNQVLLNNINTRTMQTLEQVSYTMDSELRKMVYTVASIANDEKVMATATQLRRSPLKSQYAVSRELDHQLHNYLHYTPDIASVTFFYAKSGTYSYKQDLNLSEAQWRQMDWYRETLGSRNKVHVYGGPESQPLNAKSNLYISAAVSPKYNLLFYDVENILFRFQASVLQRLLQSNVPSPGEFFVADKNGKLITSTANLPDNRPLSAYSYLGQALSGTYKGQYTDTINGRKAYILYLTSAQTGWKIVHTLDYEELFRQSKEVYRRTMLVSTIGLVFFLIVSFFLVRSMVKPISRLVRQMNRVKKGDMSAQIEASGPAEIFVLGSTFNDMVQRIQELMVEKEEKEKQKSKAEITALQSQINPHFLVNTLNSIRIMAMMTKSEHIRNMTDSLIHLLSSSFNRGGAYNTFREEIALLHHYMNIMKVRYGDRFDLDVEAEEGILGSYILKLMLQPIVENAIVHGLHEKEGKGAIKVSIRLEQDETVVVTVEDDGVGADMSEAWLDSGKDLFTGIGLSNVHRRIRLNYGERYGLTLSSEPGAGTMVVLHLPNVTDLPEEAEPGE</sequence>
<evidence type="ECO:0000256" key="2">
    <source>
        <dbReference type="ARBA" id="ARBA00004651"/>
    </source>
</evidence>
<keyword evidence="14" id="KW-0175">Coiled coil</keyword>
<evidence type="ECO:0000256" key="8">
    <source>
        <dbReference type="ARBA" id="ARBA00022741"/>
    </source>
</evidence>
<dbReference type="EC" id="2.7.13.3" evidence="3"/>
<dbReference type="InterPro" id="IPR004358">
    <property type="entry name" value="Sig_transdc_His_kin-like_C"/>
</dbReference>
<evidence type="ECO:0000313" key="17">
    <source>
        <dbReference type="EMBL" id="MFD2615041.1"/>
    </source>
</evidence>
<dbReference type="Gene3D" id="3.30.450.20">
    <property type="entry name" value="PAS domain"/>
    <property type="match status" value="1"/>
</dbReference>
<keyword evidence="8" id="KW-0547">Nucleotide-binding</keyword>
<dbReference type="InterPro" id="IPR003594">
    <property type="entry name" value="HATPase_dom"/>
</dbReference>
<dbReference type="InterPro" id="IPR050640">
    <property type="entry name" value="Bact_2-comp_sensor_kinase"/>
</dbReference>
<dbReference type="SUPFAM" id="SSF158472">
    <property type="entry name" value="HAMP domain-like"/>
    <property type="match status" value="1"/>
</dbReference>
<dbReference type="GO" id="GO:0004673">
    <property type="term" value="F:protein histidine kinase activity"/>
    <property type="evidence" value="ECO:0007669"/>
    <property type="project" value="UniProtKB-EC"/>
</dbReference>
<feature type="coiled-coil region" evidence="14">
    <location>
        <begin position="382"/>
        <end position="414"/>
    </location>
</feature>
<protein>
    <recommendedName>
        <fullName evidence="3">histidine kinase</fullName>
        <ecNumber evidence="3">2.7.13.3</ecNumber>
    </recommendedName>
</protein>
<evidence type="ECO:0000256" key="7">
    <source>
        <dbReference type="ARBA" id="ARBA00022692"/>
    </source>
</evidence>
<keyword evidence="4" id="KW-1003">Cell membrane</keyword>
<dbReference type="Pfam" id="PF02518">
    <property type="entry name" value="HATPase_c"/>
    <property type="match status" value="1"/>
</dbReference>
<keyword evidence="12" id="KW-0902">Two-component regulatory system</keyword>
<dbReference type="Gene3D" id="3.30.565.10">
    <property type="entry name" value="Histidine kinase-like ATPase, C-terminal domain"/>
    <property type="match status" value="1"/>
</dbReference>
<dbReference type="Proteomes" id="UP001597541">
    <property type="component" value="Unassembled WGS sequence"/>
</dbReference>
<proteinExistence type="predicted"/>
<comment type="caution">
    <text evidence="17">The sequence shown here is derived from an EMBL/GenBank/DDBJ whole genome shotgun (WGS) entry which is preliminary data.</text>
</comment>
<evidence type="ECO:0000256" key="9">
    <source>
        <dbReference type="ARBA" id="ARBA00022777"/>
    </source>
</evidence>
<evidence type="ECO:0000256" key="6">
    <source>
        <dbReference type="ARBA" id="ARBA00022679"/>
    </source>
</evidence>
<evidence type="ECO:0000256" key="12">
    <source>
        <dbReference type="ARBA" id="ARBA00023012"/>
    </source>
</evidence>
<dbReference type="PANTHER" id="PTHR34220">
    <property type="entry name" value="SENSOR HISTIDINE KINASE YPDA"/>
    <property type="match status" value="1"/>
</dbReference>
<keyword evidence="6 17" id="KW-0808">Transferase</keyword>
<dbReference type="InterPro" id="IPR010559">
    <property type="entry name" value="Sig_transdc_His_kin_internal"/>
</dbReference>
<evidence type="ECO:0000256" key="4">
    <source>
        <dbReference type="ARBA" id="ARBA00022475"/>
    </source>
</evidence>
<keyword evidence="9 17" id="KW-0418">Kinase</keyword>
<organism evidence="17 18">
    <name type="scientific">Paenibacillus gansuensis</name>
    <dbReference type="NCBI Taxonomy" id="306542"/>
    <lineage>
        <taxon>Bacteria</taxon>
        <taxon>Bacillati</taxon>
        <taxon>Bacillota</taxon>
        <taxon>Bacilli</taxon>
        <taxon>Bacillales</taxon>
        <taxon>Paenibacillaceae</taxon>
        <taxon>Paenibacillus</taxon>
    </lineage>
</organism>
<evidence type="ECO:0000256" key="1">
    <source>
        <dbReference type="ARBA" id="ARBA00000085"/>
    </source>
</evidence>
<keyword evidence="18" id="KW-1185">Reference proteome</keyword>
<keyword evidence="7 15" id="KW-0812">Transmembrane</keyword>
<dbReference type="Gene3D" id="1.10.287.130">
    <property type="match status" value="1"/>
</dbReference>
<dbReference type="PANTHER" id="PTHR34220:SF11">
    <property type="entry name" value="SENSOR PROTEIN KINASE HPTS"/>
    <property type="match status" value="1"/>
</dbReference>
<comment type="catalytic activity">
    <reaction evidence="1">
        <text>ATP + protein L-histidine = ADP + protein N-phospho-L-histidine.</text>
        <dbReference type="EC" id="2.7.13.3"/>
    </reaction>
</comment>
<evidence type="ECO:0000256" key="3">
    <source>
        <dbReference type="ARBA" id="ARBA00012438"/>
    </source>
</evidence>
<reference evidence="18" key="1">
    <citation type="journal article" date="2019" name="Int. J. Syst. Evol. Microbiol.">
        <title>The Global Catalogue of Microorganisms (GCM) 10K type strain sequencing project: providing services to taxonomists for standard genome sequencing and annotation.</title>
        <authorList>
            <consortium name="The Broad Institute Genomics Platform"/>
            <consortium name="The Broad Institute Genome Sequencing Center for Infectious Disease"/>
            <person name="Wu L."/>
            <person name="Ma J."/>
        </authorList>
    </citation>
    <scope>NUCLEOTIDE SEQUENCE [LARGE SCALE GENOMIC DNA]</scope>
    <source>
        <strain evidence="18">KCTC 3950</strain>
    </source>
</reference>
<evidence type="ECO:0000256" key="11">
    <source>
        <dbReference type="ARBA" id="ARBA00022989"/>
    </source>
</evidence>
<accession>A0ABW5PII1</accession>
<dbReference type="EMBL" id="JBHUME010000015">
    <property type="protein sequence ID" value="MFD2615041.1"/>
    <property type="molecule type" value="Genomic_DNA"/>
</dbReference>
<evidence type="ECO:0000259" key="16">
    <source>
        <dbReference type="PROSITE" id="PS50885"/>
    </source>
</evidence>
<evidence type="ECO:0000256" key="15">
    <source>
        <dbReference type="SAM" id="Phobius"/>
    </source>
</evidence>
<dbReference type="SUPFAM" id="SSF55874">
    <property type="entry name" value="ATPase domain of HSP90 chaperone/DNA topoisomerase II/histidine kinase"/>
    <property type="match status" value="1"/>
</dbReference>
<feature type="transmembrane region" description="Helical" evidence="15">
    <location>
        <begin position="34"/>
        <end position="55"/>
    </location>
</feature>
<gene>
    <name evidence="17" type="ORF">ACFSUF_21725</name>
</gene>
<feature type="transmembrane region" description="Helical" evidence="15">
    <location>
        <begin position="323"/>
        <end position="345"/>
    </location>
</feature>